<protein>
    <submittedName>
        <fullName evidence="2">Uncharacterized protein</fullName>
    </submittedName>
</protein>
<name>A0A0K0FZJ8_STRVS</name>
<organism evidence="1 2">
    <name type="scientific">Strongyloides venezuelensis</name>
    <name type="common">Threadworm</name>
    <dbReference type="NCBI Taxonomy" id="75913"/>
    <lineage>
        <taxon>Eukaryota</taxon>
        <taxon>Metazoa</taxon>
        <taxon>Ecdysozoa</taxon>
        <taxon>Nematoda</taxon>
        <taxon>Chromadorea</taxon>
        <taxon>Rhabditida</taxon>
        <taxon>Tylenchina</taxon>
        <taxon>Panagrolaimomorpha</taxon>
        <taxon>Strongyloidoidea</taxon>
        <taxon>Strongyloididae</taxon>
        <taxon>Strongyloides</taxon>
    </lineage>
</organism>
<reference evidence="2" key="2">
    <citation type="submission" date="2015-08" db="UniProtKB">
        <authorList>
            <consortium name="WormBaseParasite"/>
        </authorList>
    </citation>
    <scope>IDENTIFICATION</scope>
</reference>
<reference evidence="1" key="1">
    <citation type="submission" date="2014-07" db="EMBL/GenBank/DDBJ databases">
        <authorList>
            <person name="Martin A.A"/>
            <person name="De Silva N."/>
        </authorList>
    </citation>
    <scope>NUCLEOTIDE SEQUENCE</scope>
</reference>
<sequence length="147" mass="17536">MVIFMTINAKKRPSRTTTRDPKKWIYWGGKKPLNAEYIAKQATKLFFKCGYNSFKFLKVKKTEKRRLLGTMRYRVQYLAQRCEEEKVSKPGKKNKKRKPQIEIKFKKCYKDKKMFQAIFRDNVIHNSLRLNVTNLENGNSCALVIKY</sequence>
<dbReference type="AlphaFoldDB" id="A0A0K0FZJ8"/>
<evidence type="ECO:0000313" key="2">
    <source>
        <dbReference type="WBParaSite" id="SVE_1787700.1"/>
    </source>
</evidence>
<dbReference type="Proteomes" id="UP000035680">
    <property type="component" value="Unassembled WGS sequence"/>
</dbReference>
<dbReference type="WBParaSite" id="SVE_1787700.1">
    <property type="protein sequence ID" value="SVE_1787700.1"/>
    <property type="gene ID" value="SVE_1787700"/>
</dbReference>
<keyword evidence="1" id="KW-1185">Reference proteome</keyword>
<proteinExistence type="predicted"/>
<accession>A0A0K0FZJ8</accession>
<evidence type="ECO:0000313" key="1">
    <source>
        <dbReference type="Proteomes" id="UP000035680"/>
    </source>
</evidence>